<dbReference type="InterPro" id="IPR013078">
    <property type="entry name" value="His_Pase_superF_clade-1"/>
</dbReference>
<evidence type="ECO:0000313" key="1">
    <source>
        <dbReference type="EMBL" id="MDR6300739.1"/>
    </source>
</evidence>
<sequence length="161" mass="18473">MKKLILVRHGKSSWENNLPDDKRPLKKRAYTDAELIIKAFKLYANKPLKLISSKAVRALETAKLFKKGLAIEDKDFKIIDDLYTFDEDELLSVIRNQPDENNKLMIFGHNPAMTILVNLLGDKEVDNLPTTGLVVIDFEVDKWKDIAEGKTLVTLFPRTFK</sequence>
<dbReference type="Pfam" id="PF00300">
    <property type="entry name" value="His_Phos_1"/>
    <property type="match status" value="1"/>
</dbReference>
<name>A0ABU1K549_9FLAO</name>
<reference evidence="1 2" key="1">
    <citation type="submission" date="2023-07" db="EMBL/GenBank/DDBJ databases">
        <title>Genomic Encyclopedia of Type Strains, Phase IV (KMG-IV): sequencing the most valuable type-strain genomes for metagenomic binning, comparative biology and taxonomic classification.</title>
        <authorList>
            <person name="Goeker M."/>
        </authorList>
    </citation>
    <scope>NUCLEOTIDE SEQUENCE [LARGE SCALE GENOMIC DNA]</scope>
    <source>
        <strain evidence="1 2">DSM 102814</strain>
    </source>
</reference>
<protein>
    <submittedName>
        <fullName evidence="1">Phosphohistidine phosphatase</fullName>
        <ecNumber evidence="1">3.1.3.-</ecNumber>
    </submittedName>
</protein>
<dbReference type="RefSeq" id="WP_309727638.1">
    <property type="nucleotide sequence ID" value="NZ_JAVDQA010000003.1"/>
</dbReference>
<gene>
    <name evidence="1" type="ORF">GGR31_001382</name>
</gene>
<accession>A0ABU1K549</accession>
<proteinExistence type="predicted"/>
<dbReference type="InterPro" id="IPR029033">
    <property type="entry name" value="His_PPase_superfam"/>
</dbReference>
<keyword evidence="1" id="KW-0378">Hydrolase</keyword>
<dbReference type="EC" id="3.1.3.-" evidence="1"/>
<keyword evidence="2" id="KW-1185">Reference proteome</keyword>
<dbReference type="EMBL" id="JAVDQA010000003">
    <property type="protein sequence ID" value="MDR6300739.1"/>
    <property type="molecule type" value="Genomic_DNA"/>
</dbReference>
<comment type="caution">
    <text evidence="1">The sequence shown here is derived from an EMBL/GenBank/DDBJ whole genome shotgun (WGS) entry which is preliminary data.</text>
</comment>
<dbReference type="CDD" id="cd07040">
    <property type="entry name" value="HP"/>
    <property type="match status" value="1"/>
</dbReference>
<dbReference type="GO" id="GO:0016787">
    <property type="term" value="F:hydrolase activity"/>
    <property type="evidence" value="ECO:0007669"/>
    <property type="project" value="UniProtKB-KW"/>
</dbReference>
<dbReference type="SUPFAM" id="SSF53254">
    <property type="entry name" value="Phosphoglycerate mutase-like"/>
    <property type="match status" value="1"/>
</dbReference>
<dbReference type="Gene3D" id="3.40.50.1240">
    <property type="entry name" value="Phosphoglycerate mutase-like"/>
    <property type="match status" value="1"/>
</dbReference>
<organism evidence="1 2">
    <name type="scientific">Mesonia maritima</name>
    <dbReference type="NCBI Taxonomy" id="1793873"/>
    <lineage>
        <taxon>Bacteria</taxon>
        <taxon>Pseudomonadati</taxon>
        <taxon>Bacteroidota</taxon>
        <taxon>Flavobacteriia</taxon>
        <taxon>Flavobacteriales</taxon>
        <taxon>Flavobacteriaceae</taxon>
        <taxon>Mesonia</taxon>
    </lineage>
</organism>
<dbReference type="Proteomes" id="UP001257659">
    <property type="component" value="Unassembled WGS sequence"/>
</dbReference>
<evidence type="ECO:0000313" key="2">
    <source>
        <dbReference type="Proteomes" id="UP001257659"/>
    </source>
</evidence>